<dbReference type="CDD" id="cd07385">
    <property type="entry name" value="MPP_YkuE_C"/>
    <property type="match status" value="1"/>
</dbReference>
<dbReference type="PANTHER" id="PTHR31302">
    <property type="entry name" value="TRANSMEMBRANE PROTEIN WITH METALLOPHOSPHOESTERASE DOMAIN-RELATED"/>
    <property type="match status" value="1"/>
</dbReference>
<dbReference type="GO" id="GO:0008758">
    <property type="term" value="F:UDP-2,3-diacylglucosamine hydrolase activity"/>
    <property type="evidence" value="ECO:0007669"/>
    <property type="project" value="TreeGrafter"/>
</dbReference>
<dbReference type="Proteomes" id="UP000198510">
    <property type="component" value="Unassembled WGS sequence"/>
</dbReference>
<evidence type="ECO:0000256" key="2">
    <source>
        <dbReference type="ARBA" id="ARBA00022801"/>
    </source>
</evidence>
<dbReference type="GO" id="GO:0016020">
    <property type="term" value="C:membrane"/>
    <property type="evidence" value="ECO:0007669"/>
    <property type="project" value="GOC"/>
</dbReference>
<dbReference type="InterPro" id="IPR029052">
    <property type="entry name" value="Metallo-depent_PP-like"/>
</dbReference>
<dbReference type="Gene3D" id="3.60.21.10">
    <property type="match status" value="1"/>
</dbReference>
<dbReference type="InterPro" id="IPR004843">
    <property type="entry name" value="Calcineurin-like_PHP"/>
</dbReference>
<dbReference type="EMBL" id="FNFO01000009">
    <property type="protein sequence ID" value="SDL98199.1"/>
    <property type="molecule type" value="Genomic_DNA"/>
</dbReference>
<feature type="transmembrane region" description="Helical" evidence="3">
    <location>
        <begin position="41"/>
        <end position="62"/>
    </location>
</feature>
<dbReference type="SUPFAM" id="SSF56300">
    <property type="entry name" value="Metallo-dependent phosphatases"/>
    <property type="match status" value="1"/>
</dbReference>
<reference evidence="5 6" key="1">
    <citation type="submission" date="2016-10" db="EMBL/GenBank/DDBJ databases">
        <authorList>
            <person name="de Groot N.N."/>
        </authorList>
    </citation>
    <scope>NUCLEOTIDE SEQUENCE [LARGE SCALE GENOMIC DNA]</scope>
    <source>
        <strain evidence="5 6">DSM 25186</strain>
    </source>
</reference>
<dbReference type="Pfam" id="PF00149">
    <property type="entry name" value="Metallophos"/>
    <property type="match status" value="1"/>
</dbReference>
<feature type="transmembrane region" description="Helical" evidence="3">
    <location>
        <begin position="74"/>
        <end position="95"/>
    </location>
</feature>
<proteinExistence type="predicted"/>
<evidence type="ECO:0000313" key="5">
    <source>
        <dbReference type="EMBL" id="SDL98199.1"/>
    </source>
</evidence>
<keyword evidence="3" id="KW-0472">Membrane</keyword>
<keyword evidence="1" id="KW-0479">Metal-binding</keyword>
<dbReference type="RefSeq" id="WP_089685761.1">
    <property type="nucleotide sequence ID" value="NZ_FNFO01000009.1"/>
</dbReference>
<keyword evidence="3" id="KW-1133">Transmembrane helix</keyword>
<keyword evidence="3" id="KW-0812">Transmembrane</keyword>
<keyword evidence="6" id="KW-1185">Reference proteome</keyword>
<dbReference type="AlphaFoldDB" id="A0A1G9PHI7"/>
<name>A0A1G9PHI7_9BACT</name>
<dbReference type="STRING" id="1075417.SAMN05421823_109196"/>
<dbReference type="PANTHER" id="PTHR31302:SF31">
    <property type="entry name" value="PHOSPHODIESTERASE YAEI"/>
    <property type="match status" value="1"/>
</dbReference>
<dbReference type="InterPro" id="IPR051158">
    <property type="entry name" value="Metallophosphoesterase_sf"/>
</dbReference>
<accession>A0A1G9PHI7</accession>
<evidence type="ECO:0000259" key="4">
    <source>
        <dbReference type="Pfam" id="PF00149"/>
    </source>
</evidence>
<gene>
    <name evidence="5" type="ORF">SAMN05421823_109196</name>
</gene>
<sequence length="414" mass="46842">MTSRIVGTALATVLFLLIDFYVFQAVRVAFQAASPLIYHGVAWSFWGLTALTLLLFWLYRLTLPDRYPRLFQQFMLTGLFVNYFSKVFVLLFLFIGDLARLGKWVVQQVRSGAAPADDIPRSELVSQVALAAGAVPFVAMSYGILSGAHDYRIRHQRVVLPHLPRALDGLRAVQISDVHSGSFFNKTAVRGGIDLLLREKPDVVFFTGDLVNNQAREMKEYKAIFEKVKAPLGVYSTFGNHDYGDYVRWPSEAAKRQNLEDLARVHREMGWDLLIDEHRLLRVDGESLAVIGIQNYSGNDRFPKYGNLPKAHHGTEDQPVKILLSHDPSHWRAQVIPQFSDIDLMLAGHTHGMQFGVEIGSIQWSPVKYVYKEWAGMYQEGAQRLYVNRGYGYLGFPGRIGMPPEITVLELVRA</sequence>
<dbReference type="GO" id="GO:0046872">
    <property type="term" value="F:metal ion binding"/>
    <property type="evidence" value="ECO:0007669"/>
    <property type="project" value="UniProtKB-KW"/>
</dbReference>
<dbReference type="GO" id="GO:0009245">
    <property type="term" value="P:lipid A biosynthetic process"/>
    <property type="evidence" value="ECO:0007669"/>
    <property type="project" value="TreeGrafter"/>
</dbReference>
<evidence type="ECO:0000313" key="6">
    <source>
        <dbReference type="Proteomes" id="UP000198510"/>
    </source>
</evidence>
<protein>
    <recommendedName>
        <fullName evidence="4">Calcineurin-like phosphoesterase domain-containing protein</fullName>
    </recommendedName>
</protein>
<evidence type="ECO:0000256" key="3">
    <source>
        <dbReference type="SAM" id="Phobius"/>
    </source>
</evidence>
<evidence type="ECO:0000256" key="1">
    <source>
        <dbReference type="ARBA" id="ARBA00022723"/>
    </source>
</evidence>
<organism evidence="5 6">
    <name type="scientific">Catalinimonas alkaloidigena</name>
    <dbReference type="NCBI Taxonomy" id="1075417"/>
    <lineage>
        <taxon>Bacteria</taxon>
        <taxon>Pseudomonadati</taxon>
        <taxon>Bacteroidota</taxon>
        <taxon>Cytophagia</taxon>
        <taxon>Cytophagales</taxon>
        <taxon>Catalimonadaceae</taxon>
        <taxon>Catalinimonas</taxon>
    </lineage>
</organism>
<keyword evidence="2" id="KW-0378">Hydrolase</keyword>
<dbReference type="OrthoDB" id="9780884at2"/>
<feature type="domain" description="Calcineurin-like phosphoesterase" evidence="4">
    <location>
        <begin position="171"/>
        <end position="352"/>
    </location>
</feature>
<feature type="transmembrane region" description="Helical" evidence="3">
    <location>
        <begin position="124"/>
        <end position="145"/>
    </location>
</feature>